<keyword evidence="4 6" id="KW-0472">Membrane</keyword>
<dbReference type="InterPro" id="IPR020846">
    <property type="entry name" value="MFS_dom"/>
</dbReference>
<reference evidence="8 9" key="1">
    <citation type="submission" date="2012-08" db="EMBL/GenBank/DDBJ databases">
        <title>Whole genome shotgun sequence of Gordonia rubripertincta NBRC 101908.</title>
        <authorList>
            <person name="Takarada H."/>
            <person name="Hosoyama A."/>
            <person name="Tsuchikane K."/>
            <person name="Katsumata H."/>
            <person name="Baba S."/>
            <person name="Ohji S."/>
            <person name="Yamazaki S."/>
            <person name="Fujita N."/>
        </authorList>
    </citation>
    <scope>NUCLEOTIDE SEQUENCE [LARGE SCALE GENOMIC DNA]</scope>
    <source>
        <strain evidence="8 9">NBRC 101908</strain>
    </source>
</reference>
<evidence type="ECO:0000256" key="2">
    <source>
        <dbReference type="ARBA" id="ARBA00022692"/>
    </source>
</evidence>
<dbReference type="PANTHER" id="PTHR23534:SF1">
    <property type="entry name" value="MAJOR FACILITATOR SUPERFAMILY PROTEIN"/>
    <property type="match status" value="1"/>
</dbReference>
<feature type="transmembrane region" description="Helical" evidence="6">
    <location>
        <begin position="276"/>
        <end position="296"/>
    </location>
</feature>
<feature type="region of interest" description="Disordered" evidence="5">
    <location>
        <begin position="425"/>
        <end position="448"/>
    </location>
</feature>
<evidence type="ECO:0000259" key="7">
    <source>
        <dbReference type="PROSITE" id="PS50850"/>
    </source>
</evidence>
<accession>A0ABQ0HNC6</accession>
<feature type="transmembrane region" description="Helical" evidence="6">
    <location>
        <begin position="371"/>
        <end position="393"/>
    </location>
</feature>
<dbReference type="InterPro" id="IPR011701">
    <property type="entry name" value="MFS"/>
</dbReference>
<feature type="transmembrane region" description="Helical" evidence="6">
    <location>
        <begin position="308"/>
        <end position="331"/>
    </location>
</feature>
<evidence type="ECO:0000256" key="4">
    <source>
        <dbReference type="ARBA" id="ARBA00023136"/>
    </source>
</evidence>
<feature type="transmembrane region" description="Helical" evidence="6">
    <location>
        <begin position="192"/>
        <end position="213"/>
    </location>
</feature>
<feature type="transmembrane region" description="Helical" evidence="6">
    <location>
        <begin position="96"/>
        <end position="114"/>
    </location>
</feature>
<evidence type="ECO:0000256" key="3">
    <source>
        <dbReference type="ARBA" id="ARBA00022989"/>
    </source>
</evidence>
<evidence type="ECO:0000313" key="9">
    <source>
        <dbReference type="Proteomes" id="UP000010744"/>
    </source>
</evidence>
<keyword evidence="9" id="KW-1185">Reference proteome</keyword>
<keyword evidence="2 6" id="KW-0812">Transmembrane</keyword>
<dbReference type="Gene3D" id="1.20.1250.20">
    <property type="entry name" value="MFS general substrate transporter like domains"/>
    <property type="match status" value="1"/>
</dbReference>
<dbReference type="Pfam" id="PF07690">
    <property type="entry name" value="MFS_1"/>
    <property type="match status" value="2"/>
</dbReference>
<evidence type="ECO:0000256" key="5">
    <source>
        <dbReference type="SAM" id="MobiDB-lite"/>
    </source>
</evidence>
<proteinExistence type="predicted"/>
<comment type="caution">
    <text evidence="8">The sequence shown here is derived from an EMBL/GenBank/DDBJ whole genome shotgun (WGS) entry which is preliminary data.</text>
</comment>
<sequence length="448" mass="44172">MVSRRNVDAVEVNAPSESVADPMRAAIQRRTVVLLCLVQVLGGVSMGGALALGAILGEELSGTESLAGLPTTVLTLGAAAAGLPLAALASARGRRPALATGLLVAAAGTIIVALGVDRGWFLVMLAGMMALGSGTAVSLQARFAATDLAAPETRGRDLSLVVWMTMVGAVVGPALVPLGATVAGWVGMADLAGPFLLGAVGCLCAATVLLLGLRPDPLIESNRGYSDPRARPALAEGLSAIVHNPSARAALAAVVSAHAVMVGVMALTPVHMHHGGASVTLVGLSISAHIAGMYALSPIMGVLADRLGRVPVILGGQAVLVASCVAGFVFVDSQAGLVVALVLLGIGWSASTVAASTLLTDAVDTTRRAAAQGVSDTSMSLAGAGAGALAGVVVGAFGYAALVLGAGTIAVVTAAYVVADGARGRRPPAMAWSSGEGGAEDVNEAADE</sequence>
<dbReference type="SUPFAM" id="SSF103473">
    <property type="entry name" value="MFS general substrate transporter"/>
    <property type="match status" value="1"/>
</dbReference>
<feature type="domain" description="Major facilitator superfamily (MFS) profile" evidence="7">
    <location>
        <begin position="31"/>
        <end position="423"/>
    </location>
</feature>
<keyword evidence="3 6" id="KW-1133">Transmembrane helix</keyword>
<dbReference type="EMBL" id="BAHB01000014">
    <property type="protein sequence ID" value="GAB83750.1"/>
    <property type="molecule type" value="Genomic_DNA"/>
</dbReference>
<dbReference type="Proteomes" id="UP000010744">
    <property type="component" value="Unassembled WGS sequence"/>
</dbReference>
<comment type="subcellular location">
    <subcellularLocation>
        <location evidence="1">Cell membrane</location>
        <topology evidence="1">Multi-pass membrane protein</topology>
    </subcellularLocation>
</comment>
<feature type="transmembrane region" description="Helical" evidence="6">
    <location>
        <begin position="399"/>
        <end position="419"/>
    </location>
</feature>
<dbReference type="InterPro" id="IPR036259">
    <property type="entry name" value="MFS_trans_sf"/>
</dbReference>
<dbReference type="PROSITE" id="PS50850">
    <property type="entry name" value="MFS"/>
    <property type="match status" value="1"/>
</dbReference>
<organism evidence="8 9">
    <name type="scientific">Gordonia rubripertincta NBRC 101908</name>
    <dbReference type="NCBI Taxonomy" id="1077975"/>
    <lineage>
        <taxon>Bacteria</taxon>
        <taxon>Bacillati</taxon>
        <taxon>Actinomycetota</taxon>
        <taxon>Actinomycetes</taxon>
        <taxon>Mycobacteriales</taxon>
        <taxon>Gordoniaceae</taxon>
        <taxon>Gordonia</taxon>
    </lineage>
</organism>
<gene>
    <name evidence="8" type="ORF">GORBP_014_00450</name>
</gene>
<feature type="transmembrane region" description="Helical" evidence="6">
    <location>
        <begin position="160"/>
        <end position="186"/>
    </location>
</feature>
<evidence type="ECO:0000256" key="6">
    <source>
        <dbReference type="SAM" id="Phobius"/>
    </source>
</evidence>
<feature type="transmembrane region" description="Helical" evidence="6">
    <location>
        <begin position="120"/>
        <end position="139"/>
    </location>
</feature>
<evidence type="ECO:0000256" key="1">
    <source>
        <dbReference type="ARBA" id="ARBA00004651"/>
    </source>
</evidence>
<feature type="transmembrane region" description="Helical" evidence="6">
    <location>
        <begin position="249"/>
        <end position="270"/>
    </location>
</feature>
<dbReference type="PANTHER" id="PTHR23534">
    <property type="entry name" value="MFS PERMEASE"/>
    <property type="match status" value="1"/>
</dbReference>
<feature type="transmembrane region" description="Helical" evidence="6">
    <location>
        <begin position="68"/>
        <end position="89"/>
    </location>
</feature>
<feature type="compositionally biased region" description="Acidic residues" evidence="5">
    <location>
        <begin position="438"/>
        <end position="448"/>
    </location>
</feature>
<protein>
    <submittedName>
        <fullName evidence="8">Major facilitator superfamily transporter</fullName>
    </submittedName>
</protein>
<feature type="transmembrane region" description="Helical" evidence="6">
    <location>
        <begin position="32"/>
        <end position="56"/>
    </location>
</feature>
<name>A0ABQ0HNC6_GORRU</name>
<evidence type="ECO:0000313" key="8">
    <source>
        <dbReference type="EMBL" id="GAB83750.1"/>
    </source>
</evidence>
<feature type="transmembrane region" description="Helical" evidence="6">
    <location>
        <begin position="337"/>
        <end position="359"/>
    </location>
</feature>